<dbReference type="Gene3D" id="3.40.50.12780">
    <property type="entry name" value="N-terminal domain of ligase-like"/>
    <property type="match status" value="1"/>
</dbReference>
<reference evidence="5" key="1">
    <citation type="submission" date="2021-01" db="EMBL/GenBank/DDBJ databases">
        <authorList>
            <person name="Corre E."/>
            <person name="Pelletier E."/>
            <person name="Niang G."/>
            <person name="Scheremetjew M."/>
            <person name="Finn R."/>
            <person name="Kale V."/>
            <person name="Holt S."/>
            <person name="Cochrane G."/>
            <person name="Meng A."/>
            <person name="Brown T."/>
            <person name="Cohen L."/>
        </authorList>
    </citation>
    <scope>NUCLEOTIDE SEQUENCE</scope>
    <source>
        <strain evidence="5">OF101</strain>
    </source>
</reference>
<evidence type="ECO:0008006" key="6">
    <source>
        <dbReference type="Google" id="ProtNLM"/>
    </source>
</evidence>
<feature type="domain" description="AMP-dependent synthetase/ligase" evidence="3">
    <location>
        <begin position="65"/>
        <end position="428"/>
    </location>
</feature>
<dbReference type="Pfam" id="PF00501">
    <property type="entry name" value="AMP-binding"/>
    <property type="match status" value="1"/>
</dbReference>
<dbReference type="PANTHER" id="PTHR43201">
    <property type="entry name" value="ACYL-COA SYNTHETASE"/>
    <property type="match status" value="1"/>
</dbReference>
<dbReference type="SUPFAM" id="SSF56801">
    <property type="entry name" value="Acetyl-CoA synthetase-like"/>
    <property type="match status" value="1"/>
</dbReference>
<evidence type="ECO:0000256" key="2">
    <source>
        <dbReference type="ARBA" id="ARBA00022598"/>
    </source>
</evidence>
<gene>
    <name evidence="5" type="ORF">ACAT0790_LOCUS23532</name>
</gene>
<protein>
    <recommendedName>
        <fullName evidence="6">AMP-dependent synthetase/ligase domain-containing protein</fullName>
    </recommendedName>
</protein>
<accession>A0A7S1MK92</accession>
<organism evidence="5">
    <name type="scientific">Alexandrium catenella</name>
    <name type="common">Red tide dinoflagellate</name>
    <name type="synonym">Gonyaulax catenella</name>
    <dbReference type="NCBI Taxonomy" id="2925"/>
    <lineage>
        <taxon>Eukaryota</taxon>
        <taxon>Sar</taxon>
        <taxon>Alveolata</taxon>
        <taxon>Dinophyceae</taxon>
        <taxon>Gonyaulacales</taxon>
        <taxon>Pyrocystaceae</taxon>
        <taxon>Alexandrium</taxon>
    </lineage>
</organism>
<feature type="domain" description="AMP-binding enzyme C-terminal" evidence="4">
    <location>
        <begin position="478"/>
        <end position="554"/>
    </location>
</feature>
<proteinExistence type="inferred from homology"/>
<dbReference type="PANTHER" id="PTHR43201:SF5">
    <property type="entry name" value="MEDIUM-CHAIN ACYL-COA LIGASE ACSF2, MITOCHONDRIAL"/>
    <property type="match status" value="1"/>
</dbReference>
<dbReference type="PROSITE" id="PS00455">
    <property type="entry name" value="AMP_BINDING"/>
    <property type="match status" value="1"/>
</dbReference>
<dbReference type="InterPro" id="IPR000873">
    <property type="entry name" value="AMP-dep_synth/lig_dom"/>
</dbReference>
<dbReference type="Pfam" id="PF13193">
    <property type="entry name" value="AMP-binding_C"/>
    <property type="match status" value="1"/>
</dbReference>
<dbReference type="InterPro" id="IPR020845">
    <property type="entry name" value="AMP-binding_CS"/>
</dbReference>
<dbReference type="InterPro" id="IPR042099">
    <property type="entry name" value="ANL_N_sf"/>
</dbReference>
<dbReference type="GO" id="GO:0006631">
    <property type="term" value="P:fatty acid metabolic process"/>
    <property type="evidence" value="ECO:0007669"/>
    <property type="project" value="TreeGrafter"/>
</dbReference>
<keyword evidence="2" id="KW-0436">Ligase</keyword>
<comment type="similarity">
    <text evidence="1">Belongs to the ATP-dependent AMP-binding enzyme family.</text>
</comment>
<evidence type="ECO:0000259" key="4">
    <source>
        <dbReference type="Pfam" id="PF13193"/>
    </source>
</evidence>
<name>A0A7S1MK92_ALECA</name>
<evidence type="ECO:0000313" key="5">
    <source>
        <dbReference type="EMBL" id="CAD9133939.1"/>
    </source>
</evidence>
<sequence>MGDLTIGERLKDIKEKLGMVTSIGWAVLFGEHQLGEVTVRGQKMRAFKRVPNCIGDLYRPYLKAQASKEWFIYESERVTFAQAEQAMDALAAELSASFGIKKGSVVGLAMRNLPELCIGFLAVTAMGAVAVPLNSLWGTKELEYAVKDSACTVLIADAERLSAAQPFLEGSAVKKILVRGTAEEAADFGAARWEDVLATGQGKPFPSTKDVDADDDVMIMYTSGSTGFPKGVVHTHRSMGNLLKFLELTTKIVPDPKPKSLLSVPLFHITALAGVFLSSMPRGEGIVMMRKWDAGEGLRLIETEECSRFTGVPTMVGDMLAHPEYTPERIRTMKAMFAAGAPVPPQQVAAMRQKAKNVQNGQVYGCTETIIGTMNRGVDYLKHPKSAGRPIPLIVGIVIKDPETGKTLPDGSRGEICIRGVTVMKCYHNRPEDTAKVIDSEGYYHTGDVGRMEGGFLYIMDRIKDMIIRGGENIDCAEIEAALHANPSVREASVFGLPDERLGEVVGAAVFANGDVTPTQLSDTVAAALAKFKVPLPEHIFLRSEELPKGATGKIDKKGLREFYQGQLGAPRSKL</sequence>
<dbReference type="EMBL" id="HBGE01038988">
    <property type="protein sequence ID" value="CAD9133939.1"/>
    <property type="molecule type" value="Transcribed_RNA"/>
</dbReference>
<evidence type="ECO:0000256" key="1">
    <source>
        <dbReference type="ARBA" id="ARBA00006432"/>
    </source>
</evidence>
<dbReference type="InterPro" id="IPR045851">
    <property type="entry name" value="AMP-bd_C_sf"/>
</dbReference>
<dbReference type="InterPro" id="IPR025110">
    <property type="entry name" value="AMP-bd_C"/>
</dbReference>
<dbReference type="GO" id="GO:0031956">
    <property type="term" value="F:medium-chain fatty acid-CoA ligase activity"/>
    <property type="evidence" value="ECO:0007669"/>
    <property type="project" value="TreeGrafter"/>
</dbReference>
<evidence type="ECO:0000259" key="3">
    <source>
        <dbReference type="Pfam" id="PF00501"/>
    </source>
</evidence>
<dbReference type="Gene3D" id="3.30.300.30">
    <property type="match status" value="1"/>
</dbReference>
<dbReference type="AlphaFoldDB" id="A0A7S1MK92"/>